<protein>
    <submittedName>
        <fullName evidence="4">Putative glutathione-s-transferase</fullName>
    </submittedName>
</protein>
<dbReference type="InterPro" id="IPR010987">
    <property type="entry name" value="Glutathione-S-Trfase_C-like"/>
</dbReference>
<comment type="similarity">
    <text evidence="1">Belongs to the GST superfamily.</text>
</comment>
<dbReference type="AlphaFoldDB" id="B6RB04"/>
<dbReference type="EMBL" id="EF103348">
    <property type="protein sequence ID" value="ABO26606.1"/>
    <property type="molecule type" value="mRNA"/>
</dbReference>
<dbReference type="InterPro" id="IPR004045">
    <property type="entry name" value="Glutathione_S-Trfase_N"/>
</dbReference>
<dbReference type="PROSITE" id="PS50405">
    <property type="entry name" value="GST_CTER"/>
    <property type="match status" value="1"/>
</dbReference>
<name>B6RB04_HALDI</name>
<dbReference type="PANTHER" id="PTHR44051">
    <property type="entry name" value="GLUTATHIONE S-TRANSFERASE-RELATED"/>
    <property type="match status" value="1"/>
</dbReference>
<evidence type="ECO:0000256" key="1">
    <source>
        <dbReference type="ARBA" id="ARBA00007409"/>
    </source>
</evidence>
<evidence type="ECO:0000259" key="2">
    <source>
        <dbReference type="PROSITE" id="PS50404"/>
    </source>
</evidence>
<organism evidence="4">
    <name type="scientific">Haliotis discus discus</name>
    <name type="common">disc abalone</name>
    <dbReference type="NCBI Taxonomy" id="91233"/>
    <lineage>
        <taxon>Eukaryota</taxon>
        <taxon>Metazoa</taxon>
        <taxon>Spiralia</taxon>
        <taxon>Lophotrochozoa</taxon>
        <taxon>Mollusca</taxon>
        <taxon>Gastropoda</taxon>
        <taxon>Vetigastropoda</taxon>
        <taxon>Lepetellida</taxon>
        <taxon>Haliotoidea</taxon>
        <taxon>Haliotidae</taxon>
        <taxon>Haliotis</taxon>
    </lineage>
</organism>
<evidence type="ECO:0000313" key="4">
    <source>
        <dbReference type="EMBL" id="ABO26606.1"/>
    </source>
</evidence>
<dbReference type="InterPro" id="IPR036282">
    <property type="entry name" value="Glutathione-S-Trfase_C_sf"/>
</dbReference>
<dbReference type="CDD" id="cd03046">
    <property type="entry name" value="GST_N_GTT1_like"/>
    <property type="match status" value="1"/>
</dbReference>
<reference evidence="4" key="1">
    <citation type="submission" date="2006-10" db="EMBL/GenBank/DDBJ databases">
        <title>Novel gene discovery from Haliotis discus discus by normalized cDNA library analysis.</title>
        <authorList>
            <person name="Qiang W."/>
            <person name="Kang H.-S."/>
            <person name="Lee J."/>
        </authorList>
    </citation>
    <scope>NUCLEOTIDE SEQUENCE</scope>
</reference>
<dbReference type="SUPFAM" id="SSF47616">
    <property type="entry name" value="GST C-terminal domain-like"/>
    <property type="match status" value="1"/>
</dbReference>
<feature type="domain" description="GST N-terminal" evidence="2">
    <location>
        <begin position="5"/>
        <end position="90"/>
    </location>
</feature>
<dbReference type="InterPro" id="IPR036249">
    <property type="entry name" value="Thioredoxin-like_sf"/>
</dbReference>
<dbReference type="GO" id="GO:0016740">
    <property type="term" value="F:transferase activity"/>
    <property type="evidence" value="ECO:0007669"/>
    <property type="project" value="UniProtKB-KW"/>
</dbReference>
<proteinExistence type="evidence at transcript level"/>
<dbReference type="SUPFAM" id="SSF52833">
    <property type="entry name" value="Thioredoxin-like"/>
    <property type="match status" value="1"/>
</dbReference>
<keyword evidence="4" id="KW-0808">Transferase</keyword>
<dbReference type="PROSITE" id="PS50404">
    <property type="entry name" value="GST_NTER"/>
    <property type="match status" value="1"/>
</dbReference>
<dbReference type="PANTHER" id="PTHR44051:SF8">
    <property type="entry name" value="GLUTATHIONE S-TRANSFERASE GSTA"/>
    <property type="match status" value="1"/>
</dbReference>
<dbReference type="SFLD" id="SFLDS00019">
    <property type="entry name" value="Glutathione_Transferase_(cytos"/>
    <property type="match status" value="1"/>
</dbReference>
<evidence type="ECO:0000259" key="3">
    <source>
        <dbReference type="PROSITE" id="PS50405"/>
    </source>
</evidence>
<sequence length="210" mass="24242">MAGDSGKMKMYWYPTYRSVRTIWLIKELNAEKDFDLVRFSPGDDAAADVAYRRDVHPHCTIPALTGAGIMPILESGAICLHLADRYGKLVPDPKDRADYYSFILYVTSTIDGILDFFYELWDLNMVFTEDKVKQMRDRFNACLDFITRRLEGRQFICGDKFTAADCVLGYVTYYATVLKDGELLANHPTIREYRDRLQAMPHYQATVNMK</sequence>
<dbReference type="Gene3D" id="1.20.1050.10">
    <property type="match status" value="1"/>
</dbReference>
<dbReference type="Pfam" id="PF13410">
    <property type="entry name" value="GST_C_2"/>
    <property type="match status" value="1"/>
</dbReference>
<dbReference type="InterPro" id="IPR040079">
    <property type="entry name" value="Glutathione_S-Trfase"/>
</dbReference>
<accession>B6RB04</accession>
<dbReference type="SFLD" id="SFLDG00358">
    <property type="entry name" value="Main_(cytGST)"/>
    <property type="match status" value="1"/>
</dbReference>
<feature type="domain" description="GST C-terminal" evidence="3">
    <location>
        <begin position="92"/>
        <end position="210"/>
    </location>
</feature>
<dbReference type="Gene3D" id="3.40.30.10">
    <property type="entry name" value="Glutaredoxin"/>
    <property type="match status" value="1"/>
</dbReference>